<keyword evidence="2" id="KW-1185">Reference proteome</keyword>
<dbReference type="OrthoDB" id="824753at2"/>
<dbReference type="PROSITE" id="PS51257">
    <property type="entry name" value="PROKAR_LIPOPROTEIN"/>
    <property type="match status" value="1"/>
</dbReference>
<evidence type="ECO:0008006" key="3">
    <source>
        <dbReference type="Google" id="ProtNLM"/>
    </source>
</evidence>
<dbReference type="EMBL" id="FPKV01000003">
    <property type="protein sequence ID" value="SFZ93968.1"/>
    <property type="molecule type" value="Genomic_DNA"/>
</dbReference>
<evidence type="ECO:0000313" key="2">
    <source>
        <dbReference type="Proteomes" id="UP000182544"/>
    </source>
</evidence>
<proteinExistence type="predicted"/>
<dbReference type="RefSeq" id="WP_072403068.1">
    <property type="nucleotide sequence ID" value="NZ_FPKV01000003.1"/>
</dbReference>
<organism evidence="1 2">
    <name type="scientific">Flaviramulus basaltis</name>
    <dbReference type="NCBI Taxonomy" id="369401"/>
    <lineage>
        <taxon>Bacteria</taxon>
        <taxon>Pseudomonadati</taxon>
        <taxon>Bacteroidota</taxon>
        <taxon>Flavobacteriia</taxon>
        <taxon>Flavobacteriales</taxon>
        <taxon>Flavobacteriaceae</taxon>
        <taxon>Flaviramulus</taxon>
    </lineage>
</organism>
<dbReference type="InterPro" id="IPR032710">
    <property type="entry name" value="NTF2-like_dom_sf"/>
</dbReference>
<dbReference type="AlphaFoldDB" id="A0A1K2IP42"/>
<gene>
    <name evidence="1" type="ORF">SAMN05428642_103468</name>
</gene>
<sequence length="172" mass="20178">MKKILLLGVVIVLFTSCEKQEKRYTQQSPEIETYKKVIEAYEKRNWDEMTSHYADTAKIFNNATEKNPQNLAQLVAQNKEDASIFSSWDFTDENAEYEMVVTDKGETWVNFWGLWQGNLKANNKLYEIPAHITARFVDGKIVREYGYWDISKIMMDLRDIETAKITEENTEN</sequence>
<dbReference type="SUPFAM" id="SSF54427">
    <property type="entry name" value="NTF2-like"/>
    <property type="match status" value="1"/>
</dbReference>
<dbReference type="Proteomes" id="UP000182544">
    <property type="component" value="Unassembled WGS sequence"/>
</dbReference>
<accession>A0A1K2IP42</accession>
<reference evidence="1 2" key="1">
    <citation type="submission" date="2016-10" db="EMBL/GenBank/DDBJ databases">
        <authorList>
            <person name="de Groot N.N."/>
        </authorList>
    </citation>
    <scope>NUCLEOTIDE SEQUENCE [LARGE SCALE GENOMIC DNA]</scope>
    <source>
        <strain evidence="1 2">DSM 18180</strain>
    </source>
</reference>
<dbReference type="STRING" id="369401.SAMN05428642_103468"/>
<dbReference type="InterPro" id="IPR009959">
    <property type="entry name" value="Cyclase_SnoaL-like"/>
</dbReference>
<dbReference type="GO" id="GO:0030638">
    <property type="term" value="P:polyketide metabolic process"/>
    <property type="evidence" value="ECO:0007669"/>
    <property type="project" value="InterPro"/>
</dbReference>
<name>A0A1K2IP42_9FLAO</name>
<protein>
    <recommendedName>
        <fullName evidence="3">SnoaL-like domain-containing protein</fullName>
    </recommendedName>
</protein>
<dbReference type="Gene3D" id="3.10.450.50">
    <property type="match status" value="1"/>
</dbReference>
<dbReference type="Pfam" id="PF07366">
    <property type="entry name" value="SnoaL"/>
    <property type="match status" value="1"/>
</dbReference>
<evidence type="ECO:0000313" key="1">
    <source>
        <dbReference type="EMBL" id="SFZ93968.1"/>
    </source>
</evidence>